<feature type="domain" description="Laminin G" evidence="2">
    <location>
        <begin position="1"/>
        <end position="163"/>
    </location>
</feature>
<accession>A0A8S3YZL5</accession>
<dbReference type="Pfam" id="PF02210">
    <property type="entry name" value="Laminin_G_2"/>
    <property type="match status" value="1"/>
</dbReference>
<dbReference type="PANTHER" id="PTHR15036:SF49">
    <property type="entry name" value="AXOTACTIN"/>
    <property type="match status" value="1"/>
</dbReference>
<comment type="caution">
    <text evidence="3">The sequence shown here is derived from an EMBL/GenBank/DDBJ whole genome shotgun (WGS) entry which is preliminary data.</text>
</comment>
<dbReference type="Gene3D" id="2.60.120.200">
    <property type="match status" value="1"/>
</dbReference>
<evidence type="ECO:0000313" key="4">
    <source>
        <dbReference type="Proteomes" id="UP000678393"/>
    </source>
</evidence>
<evidence type="ECO:0000259" key="2">
    <source>
        <dbReference type="PROSITE" id="PS50025"/>
    </source>
</evidence>
<dbReference type="GO" id="GO:0016020">
    <property type="term" value="C:membrane"/>
    <property type="evidence" value="ECO:0007669"/>
    <property type="project" value="UniProtKB-SubCell"/>
</dbReference>
<dbReference type="SMART" id="SM00282">
    <property type="entry name" value="LamG"/>
    <property type="match status" value="1"/>
</dbReference>
<dbReference type="EMBL" id="CAJHNH020001235">
    <property type="protein sequence ID" value="CAG5122159.1"/>
    <property type="molecule type" value="Genomic_DNA"/>
</dbReference>
<dbReference type="Proteomes" id="UP000678393">
    <property type="component" value="Unassembled WGS sequence"/>
</dbReference>
<dbReference type="InterPro" id="IPR013320">
    <property type="entry name" value="ConA-like_dom_sf"/>
</dbReference>
<dbReference type="SUPFAM" id="SSF49899">
    <property type="entry name" value="Concanavalin A-like lectins/glucanases"/>
    <property type="match status" value="1"/>
</dbReference>
<proteinExistence type="predicted"/>
<feature type="non-terminal residue" evidence="3">
    <location>
        <position position="1"/>
    </location>
</feature>
<dbReference type="PROSITE" id="PS50025">
    <property type="entry name" value="LAM_G_DOMAIN"/>
    <property type="match status" value="1"/>
</dbReference>
<dbReference type="PANTHER" id="PTHR15036">
    <property type="entry name" value="PIKACHURIN-LIKE PROTEIN"/>
    <property type="match status" value="1"/>
</dbReference>
<comment type="caution">
    <text evidence="1">Lacks conserved residue(s) required for the propagation of feature annotation.</text>
</comment>
<reference evidence="3" key="1">
    <citation type="submission" date="2021-04" db="EMBL/GenBank/DDBJ databases">
        <authorList>
            <consortium name="Molecular Ecology Group"/>
        </authorList>
    </citation>
    <scope>NUCLEOTIDE SEQUENCE</scope>
</reference>
<evidence type="ECO:0000256" key="1">
    <source>
        <dbReference type="PROSITE-ProRule" id="PRU00122"/>
    </source>
</evidence>
<dbReference type="CDD" id="cd00110">
    <property type="entry name" value="LamG"/>
    <property type="match status" value="1"/>
</dbReference>
<sequence length="276" mass="31038">MFEFRTTQEEGLLMYSNYYGKYNNLQVAIIGGAIQLRVTFVEQKEQNVEIVLGSNMNKGNWHSIQVKRNRMETTLLVDGIQSSKVAFRDDIWDELDNNNDIYFGGVPRSVIDDQVESLISSKVLETPFQGEIRNVVYFNCSCIPVRASMLEGVGVSTEPKEACDIRNPCPTGCHCVSGNDGPGCTCDYRQECLKDLLAHYQLPMDSLDKDLIHNPSGLDARVYGNPQMVRGIHEMALRLDGRSQWIRVSGPGHKKECFGDLDHCPKGNIFVFGSIY</sequence>
<dbReference type="AlphaFoldDB" id="A0A8S3YZL5"/>
<dbReference type="InterPro" id="IPR050372">
    <property type="entry name" value="Neurexin-related_CASP"/>
</dbReference>
<evidence type="ECO:0000313" key="3">
    <source>
        <dbReference type="EMBL" id="CAG5122159.1"/>
    </source>
</evidence>
<keyword evidence="4" id="KW-1185">Reference proteome</keyword>
<name>A0A8S3YZL5_9EUPU</name>
<protein>
    <recommendedName>
        <fullName evidence="2">Laminin G domain-containing protein</fullName>
    </recommendedName>
</protein>
<organism evidence="3 4">
    <name type="scientific">Candidula unifasciata</name>
    <dbReference type="NCBI Taxonomy" id="100452"/>
    <lineage>
        <taxon>Eukaryota</taxon>
        <taxon>Metazoa</taxon>
        <taxon>Spiralia</taxon>
        <taxon>Lophotrochozoa</taxon>
        <taxon>Mollusca</taxon>
        <taxon>Gastropoda</taxon>
        <taxon>Heterobranchia</taxon>
        <taxon>Euthyneura</taxon>
        <taxon>Panpulmonata</taxon>
        <taxon>Eupulmonata</taxon>
        <taxon>Stylommatophora</taxon>
        <taxon>Helicina</taxon>
        <taxon>Helicoidea</taxon>
        <taxon>Geomitridae</taxon>
        <taxon>Candidula</taxon>
    </lineage>
</organism>
<dbReference type="OrthoDB" id="6275838at2759"/>
<dbReference type="InterPro" id="IPR001791">
    <property type="entry name" value="Laminin_G"/>
</dbReference>
<gene>
    <name evidence="3" type="ORF">CUNI_LOCUS7717</name>
</gene>